<keyword evidence="2" id="KW-1185">Reference proteome</keyword>
<dbReference type="Proteomes" id="UP001153636">
    <property type="component" value="Chromosome 6"/>
</dbReference>
<accession>A0A9P0D5R4</accession>
<dbReference type="PANTHER" id="PTHR45823:SF1">
    <property type="entry name" value="T-SNARE COILED-COIL HOMOLOGY DOMAIN-CONTAINING PROTEIN"/>
    <property type="match status" value="1"/>
</dbReference>
<reference evidence="1" key="1">
    <citation type="submission" date="2022-01" db="EMBL/GenBank/DDBJ databases">
        <authorList>
            <person name="King R."/>
        </authorList>
    </citation>
    <scope>NUCLEOTIDE SEQUENCE</scope>
</reference>
<dbReference type="EMBL" id="OV651818">
    <property type="protein sequence ID" value="CAH1112334.1"/>
    <property type="molecule type" value="Genomic_DNA"/>
</dbReference>
<sequence>DGEIKCHEVESKLKLERAVNFARVKTPTFDEKMSWANYHKQFETAARAKEWSEQEKAVNLNIALRADALDVLQTIPVEEMDDFEQLKKRLNMRYGHDHLEHLYQSQLKNRNRNETRLFKNIK</sequence>
<dbReference type="AlphaFoldDB" id="A0A9P0D5R4"/>
<name>A0A9P0D5R4_9CUCU</name>
<dbReference type="PANTHER" id="PTHR45823">
    <property type="entry name" value="T-SNARE COILED-COIL HOMOLOGY DOMAIN-CONTAINING PROTEIN"/>
    <property type="match status" value="1"/>
</dbReference>
<gene>
    <name evidence="1" type="ORF">PSYICH_LOCUS12456</name>
</gene>
<organism evidence="1 2">
    <name type="scientific">Psylliodes chrysocephalus</name>
    <dbReference type="NCBI Taxonomy" id="3402493"/>
    <lineage>
        <taxon>Eukaryota</taxon>
        <taxon>Metazoa</taxon>
        <taxon>Ecdysozoa</taxon>
        <taxon>Arthropoda</taxon>
        <taxon>Hexapoda</taxon>
        <taxon>Insecta</taxon>
        <taxon>Pterygota</taxon>
        <taxon>Neoptera</taxon>
        <taxon>Endopterygota</taxon>
        <taxon>Coleoptera</taxon>
        <taxon>Polyphaga</taxon>
        <taxon>Cucujiformia</taxon>
        <taxon>Chrysomeloidea</taxon>
        <taxon>Chrysomelidae</taxon>
        <taxon>Galerucinae</taxon>
        <taxon>Alticini</taxon>
        <taxon>Psylliodes</taxon>
    </lineage>
</organism>
<proteinExistence type="predicted"/>
<evidence type="ECO:0000313" key="1">
    <source>
        <dbReference type="EMBL" id="CAH1112334.1"/>
    </source>
</evidence>
<feature type="non-terminal residue" evidence="1">
    <location>
        <position position="1"/>
    </location>
</feature>
<dbReference type="OrthoDB" id="6778980at2759"/>
<evidence type="ECO:0000313" key="2">
    <source>
        <dbReference type="Proteomes" id="UP001153636"/>
    </source>
</evidence>
<protein>
    <submittedName>
        <fullName evidence="1">Uncharacterized protein</fullName>
    </submittedName>
</protein>